<gene>
    <name evidence="2" type="ORF">G0U57_016025</name>
</gene>
<dbReference type="Proteomes" id="UP000765507">
    <property type="component" value="Unassembled WGS sequence"/>
</dbReference>
<protein>
    <submittedName>
        <fullName evidence="2">Uncharacterized protein</fullName>
    </submittedName>
</protein>
<keyword evidence="1" id="KW-0812">Transmembrane</keyword>
<evidence type="ECO:0000313" key="2">
    <source>
        <dbReference type="EMBL" id="KAG6924966.1"/>
    </source>
</evidence>
<organism evidence="2 3">
    <name type="scientific">Chelydra serpentina</name>
    <name type="common">Snapping turtle</name>
    <name type="synonym">Testudo serpentina</name>
    <dbReference type="NCBI Taxonomy" id="8475"/>
    <lineage>
        <taxon>Eukaryota</taxon>
        <taxon>Metazoa</taxon>
        <taxon>Chordata</taxon>
        <taxon>Craniata</taxon>
        <taxon>Vertebrata</taxon>
        <taxon>Euteleostomi</taxon>
        <taxon>Archelosauria</taxon>
        <taxon>Testudinata</taxon>
        <taxon>Testudines</taxon>
        <taxon>Cryptodira</taxon>
        <taxon>Durocryptodira</taxon>
        <taxon>Americhelydia</taxon>
        <taxon>Chelydroidea</taxon>
        <taxon>Chelydridae</taxon>
        <taxon>Chelydra</taxon>
    </lineage>
</organism>
<name>A0A8T1S7K8_CHESE</name>
<keyword evidence="3" id="KW-1185">Reference proteome</keyword>
<keyword evidence="1" id="KW-0472">Membrane</keyword>
<sequence length="81" mass="8952">MVVSLLGRMAWFVGLGYSVSNLFVICCLSILVVRGVETIESHSANTFIRLAHEMKARMPALQNTSCWVCSLIPEDSHKGLL</sequence>
<dbReference type="AlphaFoldDB" id="A0A8T1S7K8"/>
<reference evidence="2 3" key="1">
    <citation type="journal article" date="2020" name="G3 (Bethesda)">
        <title>Draft Genome of the Common Snapping Turtle, Chelydra serpentina, a Model for Phenotypic Plasticity in Reptiles.</title>
        <authorList>
            <person name="Das D."/>
            <person name="Singh S.K."/>
            <person name="Bierstedt J."/>
            <person name="Erickson A."/>
            <person name="Galli G.L.J."/>
            <person name="Crossley D.A. 2nd"/>
            <person name="Rhen T."/>
        </authorList>
    </citation>
    <scope>NUCLEOTIDE SEQUENCE [LARGE SCALE GENOMIC DNA]</scope>
    <source>
        <strain evidence="2">KW</strain>
    </source>
</reference>
<dbReference type="EMBL" id="JAHGAV010000503">
    <property type="protein sequence ID" value="KAG6924966.1"/>
    <property type="molecule type" value="Genomic_DNA"/>
</dbReference>
<proteinExistence type="predicted"/>
<accession>A0A8T1S7K8</accession>
<evidence type="ECO:0000313" key="3">
    <source>
        <dbReference type="Proteomes" id="UP000765507"/>
    </source>
</evidence>
<evidence type="ECO:0000256" key="1">
    <source>
        <dbReference type="SAM" id="Phobius"/>
    </source>
</evidence>
<keyword evidence="1" id="KW-1133">Transmembrane helix</keyword>
<comment type="caution">
    <text evidence="2">The sequence shown here is derived from an EMBL/GenBank/DDBJ whole genome shotgun (WGS) entry which is preliminary data.</text>
</comment>
<feature type="transmembrane region" description="Helical" evidence="1">
    <location>
        <begin position="12"/>
        <end position="33"/>
    </location>
</feature>